<reference evidence="1" key="1">
    <citation type="submission" date="2023-08" db="EMBL/GenBank/DDBJ databases">
        <title>Chromosome-level Genome Assembly of mud carp (Cirrhinus molitorella).</title>
        <authorList>
            <person name="Liu H."/>
        </authorList>
    </citation>
    <scope>NUCLEOTIDE SEQUENCE</scope>
    <source>
        <strain evidence="1">Prfri</strain>
        <tissue evidence="1">Muscle</tissue>
    </source>
</reference>
<accession>A0AA88P3P5</accession>
<protein>
    <submittedName>
        <fullName evidence="1">Uncharacterized protein</fullName>
    </submittedName>
</protein>
<name>A0AA88P3P5_9TELE</name>
<evidence type="ECO:0000313" key="1">
    <source>
        <dbReference type="EMBL" id="KAK2869771.1"/>
    </source>
</evidence>
<sequence length="79" mass="8692">MFICLLEPTFSLSTDLRDSVKGSVGLAEEALVKELALSLEGYKIKSEPCGIRRKPWMANGQRRINADESAGVNELTSLH</sequence>
<proteinExistence type="predicted"/>
<dbReference type="EMBL" id="JAUYZG010000024">
    <property type="protein sequence ID" value="KAK2869771.1"/>
    <property type="molecule type" value="Genomic_DNA"/>
</dbReference>
<keyword evidence="2" id="KW-1185">Reference proteome</keyword>
<dbReference type="Proteomes" id="UP001187343">
    <property type="component" value="Unassembled WGS sequence"/>
</dbReference>
<comment type="caution">
    <text evidence="1">The sequence shown here is derived from an EMBL/GenBank/DDBJ whole genome shotgun (WGS) entry which is preliminary data.</text>
</comment>
<dbReference type="AlphaFoldDB" id="A0AA88P3P5"/>
<evidence type="ECO:0000313" key="2">
    <source>
        <dbReference type="Proteomes" id="UP001187343"/>
    </source>
</evidence>
<organism evidence="1 2">
    <name type="scientific">Cirrhinus molitorella</name>
    <name type="common">mud carp</name>
    <dbReference type="NCBI Taxonomy" id="172907"/>
    <lineage>
        <taxon>Eukaryota</taxon>
        <taxon>Metazoa</taxon>
        <taxon>Chordata</taxon>
        <taxon>Craniata</taxon>
        <taxon>Vertebrata</taxon>
        <taxon>Euteleostomi</taxon>
        <taxon>Actinopterygii</taxon>
        <taxon>Neopterygii</taxon>
        <taxon>Teleostei</taxon>
        <taxon>Ostariophysi</taxon>
        <taxon>Cypriniformes</taxon>
        <taxon>Cyprinidae</taxon>
        <taxon>Labeoninae</taxon>
        <taxon>Labeonini</taxon>
        <taxon>Cirrhinus</taxon>
    </lineage>
</organism>
<gene>
    <name evidence="1" type="ORF">Q8A67_024163</name>
</gene>